<gene>
    <name evidence="3" type="ORF">HKI87_03g23160</name>
</gene>
<name>A0AAX4P4H6_9CHLO</name>
<dbReference type="InterPro" id="IPR001623">
    <property type="entry name" value="DnaJ_domain"/>
</dbReference>
<dbReference type="GO" id="GO:0051082">
    <property type="term" value="F:unfolded protein binding"/>
    <property type="evidence" value="ECO:0007669"/>
    <property type="project" value="TreeGrafter"/>
</dbReference>
<proteinExistence type="predicted"/>
<dbReference type="CDD" id="cd06257">
    <property type="entry name" value="DnaJ"/>
    <property type="match status" value="1"/>
</dbReference>
<feature type="compositionally biased region" description="Basic and acidic residues" evidence="1">
    <location>
        <begin position="98"/>
        <end position="114"/>
    </location>
</feature>
<evidence type="ECO:0000313" key="3">
    <source>
        <dbReference type="EMBL" id="WZN60782.1"/>
    </source>
</evidence>
<dbReference type="SMART" id="SM00271">
    <property type="entry name" value="DnaJ"/>
    <property type="match status" value="1"/>
</dbReference>
<dbReference type="PROSITE" id="PS50076">
    <property type="entry name" value="DNAJ_2"/>
    <property type="match status" value="1"/>
</dbReference>
<reference evidence="3 4" key="1">
    <citation type="submission" date="2024-03" db="EMBL/GenBank/DDBJ databases">
        <title>Complete genome sequence of the green alga Chloropicon roscoffensis RCC1871.</title>
        <authorList>
            <person name="Lemieux C."/>
            <person name="Pombert J.-F."/>
            <person name="Otis C."/>
            <person name="Turmel M."/>
        </authorList>
    </citation>
    <scope>NUCLEOTIDE SEQUENCE [LARGE SCALE GENOMIC DNA]</scope>
    <source>
        <strain evidence="3 4">RCC1871</strain>
    </source>
</reference>
<dbReference type="PANTHER" id="PTHR43096:SF58">
    <property type="entry name" value="CHAPERONE DNAJ-DOMAIN SUPERFAMILY PROTEIN"/>
    <property type="match status" value="1"/>
</dbReference>
<dbReference type="PRINTS" id="PR00625">
    <property type="entry name" value="JDOMAIN"/>
</dbReference>
<dbReference type="Pfam" id="PF00226">
    <property type="entry name" value="DnaJ"/>
    <property type="match status" value="1"/>
</dbReference>
<protein>
    <submittedName>
        <fullName evidence="3">J domain-containing protein</fullName>
    </submittedName>
</protein>
<dbReference type="Proteomes" id="UP001472866">
    <property type="component" value="Chromosome 03"/>
</dbReference>
<accession>A0AAX4P4H6</accession>
<evidence type="ECO:0000313" key="4">
    <source>
        <dbReference type="Proteomes" id="UP001472866"/>
    </source>
</evidence>
<organism evidence="3 4">
    <name type="scientific">Chloropicon roscoffensis</name>
    <dbReference type="NCBI Taxonomy" id="1461544"/>
    <lineage>
        <taxon>Eukaryota</taxon>
        <taxon>Viridiplantae</taxon>
        <taxon>Chlorophyta</taxon>
        <taxon>Chloropicophyceae</taxon>
        <taxon>Chloropicales</taxon>
        <taxon>Chloropicaceae</taxon>
        <taxon>Chloropicon</taxon>
    </lineage>
</organism>
<dbReference type="GO" id="GO:0005737">
    <property type="term" value="C:cytoplasm"/>
    <property type="evidence" value="ECO:0007669"/>
    <property type="project" value="TreeGrafter"/>
</dbReference>
<feature type="region of interest" description="Disordered" evidence="1">
    <location>
        <begin position="98"/>
        <end position="123"/>
    </location>
</feature>
<sequence>MSVISIQGAVRGLTHRGGRAPSRRRVEVPSLGSRARLALVSCPNAGGNFGLDCTDWDNEAYEHFPDVMPYSVKSMAWSAKRKRMRTEESRAWREEMDKLKSEWSGHGTGLRDEQDPTGDAEEVTNDDWHWCTHADAVRQWEEERKNWAENRAKAFRTAQQRLNSYRATQQNSAQHRHQPTLPDLGDPSDPLGFYTMMGIPCTATAAELKSAFRARAKDLHPDVAGEEDEAEEKMKDLLRAYGVLKDPVSRSLYDRGFTR</sequence>
<dbReference type="PANTHER" id="PTHR43096">
    <property type="entry name" value="DNAJ HOMOLOG 1, MITOCHONDRIAL-RELATED"/>
    <property type="match status" value="1"/>
</dbReference>
<feature type="domain" description="J" evidence="2">
    <location>
        <begin position="192"/>
        <end position="257"/>
    </location>
</feature>
<evidence type="ECO:0000259" key="2">
    <source>
        <dbReference type="PROSITE" id="PS50076"/>
    </source>
</evidence>
<evidence type="ECO:0000256" key="1">
    <source>
        <dbReference type="SAM" id="MobiDB-lite"/>
    </source>
</evidence>
<dbReference type="SUPFAM" id="SSF46565">
    <property type="entry name" value="Chaperone J-domain"/>
    <property type="match status" value="1"/>
</dbReference>
<dbReference type="GO" id="GO:0042026">
    <property type="term" value="P:protein refolding"/>
    <property type="evidence" value="ECO:0007669"/>
    <property type="project" value="TreeGrafter"/>
</dbReference>
<dbReference type="AlphaFoldDB" id="A0AAX4P4H6"/>
<keyword evidence="4" id="KW-1185">Reference proteome</keyword>
<dbReference type="Gene3D" id="1.10.287.110">
    <property type="entry name" value="DnaJ domain"/>
    <property type="match status" value="1"/>
</dbReference>
<dbReference type="InterPro" id="IPR036869">
    <property type="entry name" value="J_dom_sf"/>
</dbReference>
<dbReference type="EMBL" id="CP151503">
    <property type="protein sequence ID" value="WZN60782.1"/>
    <property type="molecule type" value="Genomic_DNA"/>
</dbReference>